<keyword evidence="13" id="KW-1185">Reference proteome</keyword>
<evidence type="ECO:0000256" key="4">
    <source>
        <dbReference type="ARBA" id="ARBA00022617"/>
    </source>
</evidence>
<dbReference type="GO" id="GO:0016020">
    <property type="term" value="C:membrane"/>
    <property type="evidence" value="ECO:0007669"/>
    <property type="project" value="UniProtKB-SubCell"/>
</dbReference>
<proteinExistence type="inferred from homology"/>
<reference evidence="12 13" key="1">
    <citation type="submission" date="2022-09" db="EMBL/GenBank/DDBJ databases">
        <authorList>
            <person name="Palmer J.M."/>
        </authorList>
    </citation>
    <scope>NUCLEOTIDE SEQUENCE [LARGE SCALE GENOMIC DNA]</scope>
    <source>
        <strain evidence="12 13">DSM 7382</strain>
    </source>
</reference>
<evidence type="ECO:0000256" key="6">
    <source>
        <dbReference type="ARBA" id="ARBA00022723"/>
    </source>
</evidence>
<evidence type="ECO:0000256" key="3">
    <source>
        <dbReference type="ARBA" id="ARBA00010617"/>
    </source>
</evidence>
<protein>
    <recommendedName>
        <fullName evidence="14">Cytochrome P450</fullName>
    </recommendedName>
</protein>
<dbReference type="Proteomes" id="UP001385951">
    <property type="component" value="Unassembled WGS sequence"/>
</dbReference>
<dbReference type="GO" id="GO:0016705">
    <property type="term" value="F:oxidoreductase activity, acting on paired donors, with incorporation or reduction of molecular oxygen"/>
    <property type="evidence" value="ECO:0007669"/>
    <property type="project" value="InterPro"/>
</dbReference>
<accession>A0AAW0FGN9</accession>
<evidence type="ECO:0000256" key="8">
    <source>
        <dbReference type="ARBA" id="ARBA00023002"/>
    </source>
</evidence>
<evidence type="ECO:0000256" key="2">
    <source>
        <dbReference type="ARBA" id="ARBA00004167"/>
    </source>
</evidence>
<dbReference type="GO" id="GO:0005506">
    <property type="term" value="F:iron ion binding"/>
    <property type="evidence" value="ECO:0007669"/>
    <property type="project" value="InterPro"/>
</dbReference>
<comment type="cofactor">
    <cofactor evidence="1">
        <name>heme</name>
        <dbReference type="ChEBI" id="CHEBI:30413"/>
    </cofactor>
</comment>
<dbReference type="SUPFAM" id="SSF48264">
    <property type="entry name" value="Cytochrome P450"/>
    <property type="match status" value="1"/>
</dbReference>
<sequence length="308" mass="35892">MLDIPNVMPWKKFQEWSKVYGDVVFLNLPGQPTVILGSAKAAFDLLDKRSDIYSDRPTPIMHKMMSWGWNLALMPYSQRWRDHRREFHQHFNQHEVPKFHQIQLRECRAFLQRVFASPTNDLGQNVRQIFTAIILKIAYDMDISDLRDEYVLLAQEAVEGISIVTVPGICWLEHFPFLRYIPTWVPWTYSKRITEYYRPIVENMVNKPFDEIKQGIVDGQDNHSLVSSIIERIQQRSIEDPSNPIDDKIARNVAGVAYASELYIFIVTMSTYTDITSLAAADTVSVLYMVCRILSHYTCRQLQQVNLS</sequence>
<comment type="caution">
    <text evidence="12">The sequence shown here is derived from an EMBL/GenBank/DDBJ whole genome shotgun (WGS) entry which is preliminary data.</text>
</comment>
<dbReference type="EMBL" id="JASBNA010000071">
    <property type="protein sequence ID" value="KAK7678452.1"/>
    <property type="molecule type" value="Genomic_DNA"/>
</dbReference>
<evidence type="ECO:0008006" key="14">
    <source>
        <dbReference type="Google" id="ProtNLM"/>
    </source>
</evidence>
<keyword evidence="5" id="KW-0812">Transmembrane</keyword>
<gene>
    <name evidence="12" type="ORF">QCA50_018512</name>
</gene>
<comment type="subcellular location">
    <subcellularLocation>
        <location evidence="2">Membrane</location>
        <topology evidence="2">Single-pass membrane protein</topology>
    </subcellularLocation>
</comment>
<keyword evidence="7" id="KW-1133">Transmembrane helix</keyword>
<evidence type="ECO:0000256" key="5">
    <source>
        <dbReference type="ARBA" id="ARBA00022692"/>
    </source>
</evidence>
<dbReference type="GO" id="GO:0004497">
    <property type="term" value="F:monooxygenase activity"/>
    <property type="evidence" value="ECO:0007669"/>
    <property type="project" value="UniProtKB-KW"/>
</dbReference>
<evidence type="ECO:0000256" key="10">
    <source>
        <dbReference type="ARBA" id="ARBA00023033"/>
    </source>
</evidence>
<dbReference type="PANTHER" id="PTHR46300:SF7">
    <property type="entry name" value="P450, PUTATIVE (EUROFUNG)-RELATED"/>
    <property type="match status" value="1"/>
</dbReference>
<dbReference type="GO" id="GO:0020037">
    <property type="term" value="F:heme binding"/>
    <property type="evidence" value="ECO:0007669"/>
    <property type="project" value="InterPro"/>
</dbReference>
<evidence type="ECO:0000256" key="11">
    <source>
        <dbReference type="ARBA" id="ARBA00023136"/>
    </source>
</evidence>
<keyword evidence="4" id="KW-0349">Heme</keyword>
<dbReference type="Pfam" id="PF00067">
    <property type="entry name" value="p450"/>
    <property type="match status" value="1"/>
</dbReference>
<evidence type="ECO:0000256" key="7">
    <source>
        <dbReference type="ARBA" id="ARBA00022989"/>
    </source>
</evidence>
<organism evidence="12 13">
    <name type="scientific">Cerrena zonata</name>
    <dbReference type="NCBI Taxonomy" id="2478898"/>
    <lineage>
        <taxon>Eukaryota</taxon>
        <taxon>Fungi</taxon>
        <taxon>Dikarya</taxon>
        <taxon>Basidiomycota</taxon>
        <taxon>Agaricomycotina</taxon>
        <taxon>Agaricomycetes</taxon>
        <taxon>Polyporales</taxon>
        <taxon>Cerrenaceae</taxon>
        <taxon>Cerrena</taxon>
    </lineage>
</organism>
<dbReference type="AlphaFoldDB" id="A0AAW0FGN9"/>
<dbReference type="Gene3D" id="1.10.630.10">
    <property type="entry name" value="Cytochrome P450"/>
    <property type="match status" value="1"/>
</dbReference>
<evidence type="ECO:0000256" key="1">
    <source>
        <dbReference type="ARBA" id="ARBA00001971"/>
    </source>
</evidence>
<name>A0AAW0FGN9_9APHY</name>
<comment type="similarity">
    <text evidence="3">Belongs to the cytochrome P450 family.</text>
</comment>
<keyword evidence="9" id="KW-0408">Iron</keyword>
<dbReference type="InterPro" id="IPR036396">
    <property type="entry name" value="Cyt_P450_sf"/>
</dbReference>
<keyword evidence="6" id="KW-0479">Metal-binding</keyword>
<dbReference type="PANTHER" id="PTHR46300">
    <property type="entry name" value="P450, PUTATIVE (EUROFUNG)-RELATED-RELATED"/>
    <property type="match status" value="1"/>
</dbReference>
<evidence type="ECO:0000313" key="13">
    <source>
        <dbReference type="Proteomes" id="UP001385951"/>
    </source>
</evidence>
<evidence type="ECO:0000256" key="9">
    <source>
        <dbReference type="ARBA" id="ARBA00023004"/>
    </source>
</evidence>
<keyword evidence="11" id="KW-0472">Membrane</keyword>
<evidence type="ECO:0000313" key="12">
    <source>
        <dbReference type="EMBL" id="KAK7678452.1"/>
    </source>
</evidence>
<dbReference type="InterPro" id="IPR050364">
    <property type="entry name" value="Cytochrome_P450_fung"/>
</dbReference>
<keyword evidence="10" id="KW-0503">Monooxygenase</keyword>
<keyword evidence="8" id="KW-0560">Oxidoreductase</keyword>
<dbReference type="InterPro" id="IPR001128">
    <property type="entry name" value="Cyt_P450"/>
</dbReference>